<organism evidence="1 2">
    <name type="scientific">Pseudonocardia ailaonensis</name>
    <dbReference type="NCBI Taxonomy" id="367279"/>
    <lineage>
        <taxon>Bacteria</taxon>
        <taxon>Bacillati</taxon>
        <taxon>Actinomycetota</taxon>
        <taxon>Actinomycetes</taxon>
        <taxon>Pseudonocardiales</taxon>
        <taxon>Pseudonocardiaceae</taxon>
        <taxon>Pseudonocardia</taxon>
    </lineage>
</organism>
<accession>A0ABN2NQN9</accession>
<dbReference type="Proteomes" id="UP001500449">
    <property type="component" value="Unassembled WGS sequence"/>
</dbReference>
<protein>
    <recommendedName>
        <fullName evidence="3">DUF1269 domain-containing family protein</fullName>
    </recommendedName>
</protein>
<dbReference type="Pfam" id="PF19850">
    <property type="entry name" value="DUF6325"/>
    <property type="match status" value="1"/>
</dbReference>
<sequence length="148" mass="15774">MSGPTIRGPVEWVALDFPGENVDPTVVPAIARLVDSGTVRILDLLLVRRPEHGGVEIAEYDELDLPIRAALDGVDGEVLGLLSEEDLPVITEELTPGSTALVVVWESLWASELAAVVREAGGRLLTHDRIRADALAVALRATQEGIAP</sequence>
<evidence type="ECO:0000313" key="2">
    <source>
        <dbReference type="Proteomes" id="UP001500449"/>
    </source>
</evidence>
<comment type="caution">
    <text evidence="1">The sequence shown here is derived from an EMBL/GenBank/DDBJ whole genome shotgun (WGS) entry which is preliminary data.</text>
</comment>
<evidence type="ECO:0000313" key="1">
    <source>
        <dbReference type="EMBL" id="GAA1880967.1"/>
    </source>
</evidence>
<name>A0ABN2NQN9_9PSEU</name>
<dbReference type="InterPro" id="IPR046288">
    <property type="entry name" value="DUF6325"/>
</dbReference>
<evidence type="ECO:0008006" key="3">
    <source>
        <dbReference type="Google" id="ProtNLM"/>
    </source>
</evidence>
<keyword evidence="2" id="KW-1185">Reference proteome</keyword>
<reference evidence="1 2" key="1">
    <citation type="journal article" date="2019" name="Int. J. Syst. Evol. Microbiol.">
        <title>The Global Catalogue of Microorganisms (GCM) 10K type strain sequencing project: providing services to taxonomists for standard genome sequencing and annotation.</title>
        <authorList>
            <consortium name="The Broad Institute Genomics Platform"/>
            <consortium name="The Broad Institute Genome Sequencing Center for Infectious Disease"/>
            <person name="Wu L."/>
            <person name="Ma J."/>
        </authorList>
    </citation>
    <scope>NUCLEOTIDE SEQUENCE [LARGE SCALE GENOMIC DNA]</scope>
    <source>
        <strain evidence="1 2">JCM 16009</strain>
    </source>
</reference>
<proteinExistence type="predicted"/>
<dbReference type="RefSeq" id="WP_344428194.1">
    <property type="nucleotide sequence ID" value="NZ_BAAAQK010000034.1"/>
</dbReference>
<gene>
    <name evidence="1" type="ORF">GCM10009836_72810</name>
</gene>
<dbReference type="EMBL" id="BAAAQK010000034">
    <property type="protein sequence ID" value="GAA1880967.1"/>
    <property type="molecule type" value="Genomic_DNA"/>
</dbReference>